<gene>
    <name evidence="1" type="ORF">Golax_016935</name>
</gene>
<reference evidence="1 2" key="1">
    <citation type="journal article" date="2019" name="Genome Biol. Evol.">
        <title>Insights into the evolution of the New World diploid cottons (Gossypium, subgenus Houzingenia) based on genome sequencing.</title>
        <authorList>
            <person name="Grover C.E."/>
            <person name="Arick M.A. 2nd"/>
            <person name="Thrash A."/>
            <person name="Conover J.L."/>
            <person name="Sanders W.S."/>
            <person name="Peterson D.G."/>
            <person name="Frelichowski J.E."/>
            <person name="Scheffler J.A."/>
            <person name="Scheffler B.E."/>
            <person name="Wendel J.F."/>
        </authorList>
    </citation>
    <scope>NUCLEOTIDE SEQUENCE [LARGE SCALE GENOMIC DNA]</scope>
    <source>
        <strain evidence="1">4</strain>
        <tissue evidence="1">Leaf</tissue>
    </source>
</reference>
<comment type="caution">
    <text evidence="1">The sequence shown here is derived from an EMBL/GenBank/DDBJ whole genome shotgun (WGS) entry which is preliminary data.</text>
</comment>
<evidence type="ECO:0000313" key="2">
    <source>
        <dbReference type="Proteomes" id="UP000593574"/>
    </source>
</evidence>
<organism evidence="1 2">
    <name type="scientific">Gossypium laxum</name>
    <dbReference type="NCBI Taxonomy" id="34288"/>
    <lineage>
        <taxon>Eukaryota</taxon>
        <taxon>Viridiplantae</taxon>
        <taxon>Streptophyta</taxon>
        <taxon>Embryophyta</taxon>
        <taxon>Tracheophyta</taxon>
        <taxon>Spermatophyta</taxon>
        <taxon>Magnoliopsida</taxon>
        <taxon>eudicotyledons</taxon>
        <taxon>Gunneridae</taxon>
        <taxon>Pentapetalae</taxon>
        <taxon>rosids</taxon>
        <taxon>malvids</taxon>
        <taxon>Malvales</taxon>
        <taxon>Malvaceae</taxon>
        <taxon>Malvoideae</taxon>
        <taxon>Gossypium</taxon>
    </lineage>
</organism>
<dbReference type="AlphaFoldDB" id="A0A7J8YYU5"/>
<accession>A0A7J8YYU5</accession>
<proteinExistence type="predicted"/>
<sequence>MGSHAFQIMFGLPPKGMWRVMKHLRLSRGLRLLHIIYRQEYLL</sequence>
<keyword evidence="2" id="KW-1185">Reference proteome</keyword>
<evidence type="ECO:0000313" key="1">
    <source>
        <dbReference type="EMBL" id="MBA0704693.1"/>
    </source>
</evidence>
<name>A0A7J8YYU5_9ROSI</name>
<dbReference type="EMBL" id="JABEZV010000001">
    <property type="protein sequence ID" value="MBA0704693.1"/>
    <property type="molecule type" value="Genomic_DNA"/>
</dbReference>
<dbReference type="Proteomes" id="UP000593574">
    <property type="component" value="Unassembled WGS sequence"/>
</dbReference>
<protein>
    <submittedName>
        <fullName evidence="1">Uncharacterized protein</fullName>
    </submittedName>
</protein>